<evidence type="ECO:0000313" key="3">
    <source>
        <dbReference type="EMBL" id="QBH82919.1"/>
    </source>
</evidence>
<dbReference type="EMBL" id="MH790660">
    <property type="protein sequence ID" value="QBH85135.1"/>
    <property type="molecule type" value="Genomic_DNA"/>
</dbReference>
<feature type="region of interest" description="Disordered" evidence="1">
    <location>
        <begin position="43"/>
        <end position="62"/>
    </location>
</feature>
<proteinExistence type="predicted"/>
<organism evidence="3">
    <name type="scientific">Human herpesvirus 2</name>
    <name type="common">HHV-2</name>
    <name type="synonym">Human herpes simplex virus 2</name>
    <dbReference type="NCBI Taxonomy" id="10310"/>
    <lineage>
        <taxon>Viruses</taxon>
        <taxon>Duplodnaviria</taxon>
        <taxon>Heunggongvirae</taxon>
        <taxon>Peploviricota</taxon>
        <taxon>Herviviricetes</taxon>
        <taxon>Herpesvirales</taxon>
        <taxon>Orthoherpesviridae</taxon>
        <taxon>Alphaherpesvirinae</taxon>
        <taxon>Simplexvirus</taxon>
        <taxon>Simplexvirus humanalpha2</taxon>
    </lineage>
</organism>
<sequence length="62" mass="6651">MDSRRTWWSFPQKNSCRGGNARGSGWPGAGTRSPACAAKRSMAGLNSPRGRTNVRSMAPTRG</sequence>
<organismHost>
    <name type="scientific">Homo sapiens</name>
    <name type="common">Human</name>
    <dbReference type="NCBI Taxonomy" id="9606"/>
</organismHost>
<reference evidence="3" key="1">
    <citation type="submission" date="2018-08" db="EMBL/GenBank/DDBJ databases">
        <title>HSV2 whole genome sequences from clinical isolates.</title>
        <authorList>
            <person name="Roychoudhury P."/>
            <person name="Greninger A.L."/>
            <person name="Jerome K.R."/>
            <person name="Johnston C."/>
            <person name="Wald A."/>
            <person name="Xie H."/>
        </authorList>
    </citation>
    <scope>NUCLEOTIDE SEQUENCE</scope>
    <source>
        <strain evidence="4">2005-42278</strain>
        <strain evidence="2">2006-13869CAM</strain>
        <strain evidence="5">2008-483</strain>
        <strain evidence="3">2010-8179</strain>
    </source>
</reference>
<dbReference type="EMBL" id="MH790603">
    <property type="protein sequence ID" value="QBH80093.1"/>
    <property type="molecule type" value="Genomic_DNA"/>
</dbReference>
<dbReference type="EMBL" id="MH790635">
    <property type="protein sequence ID" value="QBH82919.1"/>
    <property type="molecule type" value="Genomic_DNA"/>
</dbReference>
<protein>
    <submittedName>
        <fullName evidence="3">Uncharacterized protein</fullName>
    </submittedName>
</protein>
<evidence type="ECO:0000313" key="4">
    <source>
        <dbReference type="EMBL" id="QBH83652.1"/>
    </source>
</evidence>
<evidence type="ECO:0000313" key="2">
    <source>
        <dbReference type="EMBL" id="QBH80093.1"/>
    </source>
</evidence>
<name>A0A481TMV2_HHV2</name>
<evidence type="ECO:0000256" key="1">
    <source>
        <dbReference type="SAM" id="MobiDB-lite"/>
    </source>
</evidence>
<accession>A0A481TMV2</accession>
<dbReference type="EMBL" id="MH790643">
    <property type="protein sequence ID" value="QBH83652.1"/>
    <property type="molecule type" value="Genomic_DNA"/>
</dbReference>
<evidence type="ECO:0000313" key="5">
    <source>
        <dbReference type="EMBL" id="QBH85135.1"/>
    </source>
</evidence>